<keyword evidence="2" id="KW-1185">Reference proteome</keyword>
<accession>A0ABT4UU97</accession>
<reference evidence="1 2" key="1">
    <citation type="submission" date="2022-11" db="EMBL/GenBank/DDBJ databases">
        <title>Draft genome sequence of Saccharopolyspora sp. WRP15-2 isolated from rhizosphere soils of wild rice in Thailand.</title>
        <authorList>
            <person name="Duangmal K."/>
            <person name="Kammanee S."/>
            <person name="Muangham S."/>
        </authorList>
    </citation>
    <scope>NUCLEOTIDE SEQUENCE [LARGE SCALE GENOMIC DNA]</scope>
    <source>
        <strain evidence="1 2">WRP15-2</strain>
    </source>
</reference>
<dbReference type="CDD" id="cd07821">
    <property type="entry name" value="PYR_PYL_RCAR_like"/>
    <property type="match status" value="1"/>
</dbReference>
<comment type="caution">
    <text evidence="1">The sequence shown here is derived from an EMBL/GenBank/DDBJ whole genome shotgun (WGS) entry which is preliminary data.</text>
</comment>
<proteinExistence type="predicted"/>
<dbReference type="Gene3D" id="3.30.530.20">
    <property type="match status" value="1"/>
</dbReference>
<dbReference type="SUPFAM" id="SSF55961">
    <property type="entry name" value="Bet v1-like"/>
    <property type="match status" value="1"/>
</dbReference>
<evidence type="ECO:0000313" key="2">
    <source>
        <dbReference type="Proteomes" id="UP001210380"/>
    </source>
</evidence>
<dbReference type="EMBL" id="JAQGLA010000004">
    <property type="protein sequence ID" value="MDA3624654.1"/>
    <property type="molecule type" value="Genomic_DNA"/>
</dbReference>
<dbReference type="InterPro" id="IPR023393">
    <property type="entry name" value="START-like_dom_sf"/>
</dbReference>
<dbReference type="RefSeq" id="WP_270947222.1">
    <property type="nucleotide sequence ID" value="NZ_JAQGLA010000004.1"/>
</dbReference>
<name>A0ABT4UU97_9PSEU</name>
<dbReference type="PANTHER" id="PTHR39332:SF7">
    <property type="entry name" value="SRPBCC FAMILY PROTEIN"/>
    <property type="match status" value="1"/>
</dbReference>
<sequence length="129" mass="13703">MATLRAHALIDAAPDAVWEVVGDSTGISRWFPAITSSTGDAERRTVVLEGGVRLHEEVVTADPRLRRFQYRIIGGDLEVAHHLGTVDVIDVGGGRSLVVYSTDVEPAELAEQFGPAIEDAVGNLASVIG</sequence>
<gene>
    <name evidence="1" type="ORF">OU415_04330</name>
</gene>
<dbReference type="InterPro" id="IPR019587">
    <property type="entry name" value="Polyketide_cyclase/dehydratase"/>
</dbReference>
<evidence type="ECO:0000313" key="1">
    <source>
        <dbReference type="EMBL" id="MDA3624654.1"/>
    </source>
</evidence>
<dbReference type="Proteomes" id="UP001210380">
    <property type="component" value="Unassembled WGS sequence"/>
</dbReference>
<organism evidence="1 2">
    <name type="scientific">Saccharopolyspora oryzae</name>
    <dbReference type="NCBI Taxonomy" id="2997343"/>
    <lineage>
        <taxon>Bacteria</taxon>
        <taxon>Bacillati</taxon>
        <taxon>Actinomycetota</taxon>
        <taxon>Actinomycetes</taxon>
        <taxon>Pseudonocardiales</taxon>
        <taxon>Pseudonocardiaceae</taxon>
        <taxon>Saccharopolyspora</taxon>
    </lineage>
</organism>
<protein>
    <submittedName>
        <fullName evidence="1">SRPBCC family protein</fullName>
    </submittedName>
</protein>
<dbReference type="PANTHER" id="PTHR39332">
    <property type="entry name" value="BLL4707 PROTEIN"/>
    <property type="match status" value="1"/>
</dbReference>
<dbReference type="Pfam" id="PF10604">
    <property type="entry name" value="Polyketide_cyc2"/>
    <property type="match status" value="1"/>
</dbReference>